<evidence type="ECO:0000313" key="5">
    <source>
        <dbReference type="Proteomes" id="UP000054408"/>
    </source>
</evidence>
<dbReference type="PANTHER" id="PTHR45824">
    <property type="entry name" value="GH16843P"/>
    <property type="match status" value="1"/>
</dbReference>
<feature type="domain" description="CRAL-TRIO" evidence="3">
    <location>
        <begin position="61"/>
        <end position="221"/>
    </location>
</feature>
<dbReference type="GO" id="GO:0008526">
    <property type="term" value="F:phosphatidylinositol transfer activity"/>
    <property type="evidence" value="ECO:0007669"/>
    <property type="project" value="TreeGrafter"/>
</dbReference>
<dbReference type="RefSeq" id="XP_013760506.1">
    <property type="nucleotide sequence ID" value="XM_013905052.1"/>
</dbReference>
<dbReference type="Pfam" id="PF00650">
    <property type="entry name" value="CRAL_TRIO"/>
    <property type="match status" value="1"/>
</dbReference>
<proteinExistence type="predicted"/>
<dbReference type="OrthoDB" id="75724at2759"/>
<evidence type="ECO:0000259" key="3">
    <source>
        <dbReference type="PROSITE" id="PS50191"/>
    </source>
</evidence>
<dbReference type="SUPFAM" id="SSF52087">
    <property type="entry name" value="CRAL/TRIO domain"/>
    <property type="match status" value="1"/>
</dbReference>
<dbReference type="AlphaFoldDB" id="A0A0L0D1H1"/>
<dbReference type="eggNOG" id="KOG1470">
    <property type="taxonomic scope" value="Eukaryota"/>
</dbReference>
<gene>
    <name evidence="4" type="ORF">AMSG_02660</name>
</gene>
<dbReference type="EMBL" id="GL349442">
    <property type="protein sequence ID" value="KNC46209.1"/>
    <property type="molecule type" value="Genomic_DNA"/>
</dbReference>
<keyword evidence="5" id="KW-1185">Reference proteome</keyword>
<keyword evidence="1" id="KW-0175">Coiled coil</keyword>
<feature type="region of interest" description="Disordered" evidence="2">
    <location>
        <begin position="259"/>
        <end position="298"/>
    </location>
</feature>
<dbReference type="InterPro" id="IPR001251">
    <property type="entry name" value="CRAL-TRIO_dom"/>
</dbReference>
<reference evidence="4 5" key="1">
    <citation type="submission" date="2010-05" db="EMBL/GenBank/DDBJ databases">
        <title>The Genome Sequence of Thecamonas trahens ATCC 50062.</title>
        <authorList>
            <consortium name="The Broad Institute Genome Sequencing Platform"/>
            <person name="Russ C."/>
            <person name="Cuomo C."/>
            <person name="Shea T."/>
            <person name="Young S.K."/>
            <person name="Zeng Q."/>
            <person name="Koehrsen M."/>
            <person name="Haas B."/>
            <person name="Borodovsky M."/>
            <person name="Guigo R."/>
            <person name="Alvarado L."/>
            <person name="Berlin A."/>
            <person name="Bochicchio J."/>
            <person name="Borenstein D."/>
            <person name="Chapman S."/>
            <person name="Chen Z."/>
            <person name="Freedman E."/>
            <person name="Gellesch M."/>
            <person name="Goldberg J."/>
            <person name="Griggs A."/>
            <person name="Gujja S."/>
            <person name="Heilman E."/>
            <person name="Heiman D."/>
            <person name="Hepburn T."/>
            <person name="Howarth C."/>
            <person name="Jen D."/>
            <person name="Larson L."/>
            <person name="Mehta T."/>
            <person name="Park D."/>
            <person name="Pearson M."/>
            <person name="Roberts A."/>
            <person name="Saif S."/>
            <person name="Shenoy N."/>
            <person name="Sisk P."/>
            <person name="Stolte C."/>
            <person name="Sykes S."/>
            <person name="Thomson T."/>
            <person name="Walk T."/>
            <person name="White J."/>
            <person name="Yandava C."/>
            <person name="Burger G."/>
            <person name="Gray M.W."/>
            <person name="Holland P.W.H."/>
            <person name="King N."/>
            <person name="Lang F.B.F."/>
            <person name="Roger A.J."/>
            <person name="Ruiz-Trillo I."/>
            <person name="Lander E."/>
            <person name="Nusbaum C."/>
        </authorList>
    </citation>
    <scope>NUCLEOTIDE SEQUENCE [LARGE SCALE GENOMIC DNA]</scope>
    <source>
        <strain evidence="4 5">ATCC 50062</strain>
    </source>
</reference>
<protein>
    <submittedName>
        <fullName evidence="4">Polyphosphoinositide binding protein Ssh2p</fullName>
    </submittedName>
</protein>
<organism evidence="4 5">
    <name type="scientific">Thecamonas trahens ATCC 50062</name>
    <dbReference type="NCBI Taxonomy" id="461836"/>
    <lineage>
        <taxon>Eukaryota</taxon>
        <taxon>Apusozoa</taxon>
        <taxon>Apusomonadida</taxon>
        <taxon>Apusomonadidae</taxon>
        <taxon>Thecamonas</taxon>
    </lineage>
</organism>
<dbReference type="PROSITE" id="PS50191">
    <property type="entry name" value="CRAL_TRIO"/>
    <property type="match status" value="1"/>
</dbReference>
<evidence type="ECO:0000256" key="1">
    <source>
        <dbReference type="SAM" id="Coils"/>
    </source>
</evidence>
<dbReference type="GeneID" id="25562319"/>
<evidence type="ECO:0000256" key="2">
    <source>
        <dbReference type="SAM" id="MobiDB-lite"/>
    </source>
</evidence>
<feature type="compositionally biased region" description="Acidic residues" evidence="2">
    <location>
        <begin position="267"/>
        <end position="280"/>
    </location>
</feature>
<evidence type="ECO:0000313" key="4">
    <source>
        <dbReference type="EMBL" id="KNC46209.1"/>
    </source>
</evidence>
<dbReference type="Gene3D" id="3.40.525.10">
    <property type="entry name" value="CRAL-TRIO lipid binding domain"/>
    <property type="match status" value="1"/>
</dbReference>
<dbReference type="CDD" id="cd00170">
    <property type="entry name" value="SEC14"/>
    <property type="match status" value="1"/>
</dbReference>
<name>A0A0L0D1H1_THETB</name>
<dbReference type="InterPro" id="IPR036865">
    <property type="entry name" value="CRAL-TRIO_dom_sf"/>
</dbReference>
<accession>A0A0L0D1H1</accession>
<dbReference type="Proteomes" id="UP000054408">
    <property type="component" value="Unassembled WGS sequence"/>
</dbReference>
<dbReference type="PANTHER" id="PTHR45824:SF29">
    <property type="entry name" value="GH16843P"/>
    <property type="match status" value="1"/>
</dbReference>
<feature type="coiled-coil region" evidence="1">
    <location>
        <begin position="307"/>
        <end position="348"/>
    </location>
</feature>
<dbReference type="SMART" id="SM00516">
    <property type="entry name" value="SEC14"/>
    <property type="match status" value="1"/>
</dbReference>
<sequence length="358" mass="40051">MVATLSEYCKDKGMDFMLERPSDVRLVLENHACNWDLELAKEHVEKLDGWNADVAPGDILLDDVAPELEQNKVYWAGTDVHGHPTLWFLLRNHRPNPDGPDRDVRAVIFMLHQGLQRMRLPVEKFNLVFDLSNAARANQDLTFFKRVISAVGSAWPGRSFKIFILSPGFFTRMIWNVVKPFLPARTLERIKFVKNPDPALQHWFAPDQLLARYGGSVTNVYDYTTAAATDFPIGLDLSPPPASPKLAARAPALAVSPSNASTCLSDWTDDSCEPQSEYDEPSSYSPSPPAEHRHSPTAHDLAVSRRLERLAHATDNSSRALDEAETELAAVRKRLADFERTLDERESRAADGGCCSLM</sequence>
<dbReference type="InterPro" id="IPR052578">
    <property type="entry name" value="PI_Transfer_CRAL-TRIO"/>
</dbReference>